<comment type="caution">
    <text evidence="1">The sequence shown here is derived from an EMBL/GenBank/DDBJ whole genome shotgun (WGS) entry which is preliminary data.</text>
</comment>
<dbReference type="EMBL" id="SDRB02013121">
    <property type="protein sequence ID" value="THF95939.1"/>
    <property type="molecule type" value="Genomic_DNA"/>
</dbReference>
<evidence type="ECO:0000313" key="2">
    <source>
        <dbReference type="Proteomes" id="UP000306102"/>
    </source>
</evidence>
<organism evidence="1 2">
    <name type="scientific">Camellia sinensis var. sinensis</name>
    <name type="common">China tea</name>
    <dbReference type="NCBI Taxonomy" id="542762"/>
    <lineage>
        <taxon>Eukaryota</taxon>
        <taxon>Viridiplantae</taxon>
        <taxon>Streptophyta</taxon>
        <taxon>Embryophyta</taxon>
        <taxon>Tracheophyta</taxon>
        <taxon>Spermatophyta</taxon>
        <taxon>Magnoliopsida</taxon>
        <taxon>eudicotyledons</taxon>
        <taxon>Gunneridae</taxon>
        <taxon>Pentapetalae</taxon>
        <taxon>asterids</taxon>
        <taxon>Ericales</taxon>
        <taxon>Theaceae</taxon>
        <taxon>Camellia</taxon>
    </lineage>
</organism>
<dbReference type="AlphaFoldDB" id="A0A4S4D156"/>
<evidence type="ECO:0000313" key="1">
    <source>
        <dbReference type="EMBL" id="THF95939.1"/>
    </source>
</evidence>
<keyword evidence="2" id="KW-1185">Reference proteome</keyword>
<dbReference type="Proteomes" id="UP000306102">
    <property type="component" value="Unassembled WGS sequence"/>
</dbReference>
<proteinExistence type="predicted"/>
<reference evidence="1 2" key="1">
    <citation type="journal article" date="2018" name="Proc. Natl. Acad. Sci. U.S.A.">
        <title>Draft genome sequence of Camellia sinensis var. sinensis provides insights into the evolution of the tea genome and tea quality.</title>
        <authorList>
            <person name="Wei C."/>
            <person name="Yang H."/>
            <person name="Wang S."/>
            <person name="Zhao J."/>
            <person name="Liu C."/>
            <person name="Gao L."/>
            <person name="Xia E."/>
            <person name="Lu Y."/>
            <person name="Tai Y."/>
            <person name="She G."/>
            <person name="Sun J."/>
            <person name="Cao H."/>
            <person name="Tong W."/>
            <person name="Gao Q."/>
            <person name="Li Y."/>
            <person name="Deng W."/>
            <person name="Jiang X."/>
            <person name="Wang W."/>
            <person name="Chen Q."/>
            <person name="Zhang S."/>
            <person name="Li H."/>
            <person name="Wu J."/>
            <person name="Wang P."/>
            <person name="Li P."/>
            <person name="Shi C."/>
            <person name="Zheng F."/>
            <person name="Jian J."/>
            <person name="Huang B."/>
            <person name="Shan D."/>
            <person name="Shi M."/>
            <person name="Fang C."/>
            <person name="Yue Y."/>
            <person name="Li F."/>
            <person name="Li D."/>
            <person name="Wei S."/>
            <person name="Han B."/>
            <person name="Jiang C."/>
            <person name="Yin Y."/>
            <person name="Xia T."/>
            <person name="Zhang Z."/>
            <person name="Bennetzen J.L."/>
            <person name="Zhao S."/>
            <person name="Wan X."/>
        </authorList>
    </citation>
    <scope>NUCLEOTIDE SEQUENCE [LARGE SCALE GENOMIC DNA]</scope>
    <source>
        <strain evidence="2">cv. Shuchazao</strain>
        <tissue evidence="1">Leaf</tissue>
    </source>
</reference>
<protein>
    <submittedName>
        <fullName evidence="1">Uncharacterized protein</fullName>
    </submittedName>
</protein>
<sequence>MAMSSDFFEIFLPNPELSVDVAEVFTGFRVNKSDTCNAFRDSIVSTACPFACNLPLVVDSVSLPLEMTGDGCLLGKFTVGDSTFPFPVTATPGLDLPAESGLLGNVVLRFGGVSSEKSGRIIGCGTGRTRGLGELGRDPVAVLRPFDIARTEDPVAVDKEVAAAEGKEGAEFRRVGVDGREADLLTEVFKFAGIWGLELGVEGLEFWDGLVLSMEELVSDGRGLEGVEDRDGTEWADGVEGLAVDEERVVGVDGLM</sequence>
<name>A0A4S4D156_CAMSN</name>
<gene>
    <name evidence="1" type="ORF">TEA_024447</name>
</gene>
<accession>A0A4S4D156</accession>